<dbReference type="FunFam" id="1.20.1250.20:FF:000431">
    <property type="entry name" value="Predicted protein"/>
    <property type="match status" value="1"/>
</dbReference>
<proteinExistence type="inferred from homology"/>
<organism evidence="3 4">
    <name type="scientific">Acropora cervicornis</name>
    <name type="common">Staghorn coral</name>
    <dbReference type="NCBI Taxonomy" id="6130"/>
    <lineage>
        <taxon>Eukaryota</taxon>
        <taxon>Metazoa</taxon>
        <taxon>Cnidaria</taxon>
        <taxon>Anthozoa</taxon>
        <taxon>Hexacorallia</taxon>
        <taxon>Scleractinia</taxon>
        <taxon>Astrocoeniina</taxon>
        <taxon>Acroporidae</taxon>
        <taxon>Acropora</taxon>
    </lineage>
</organism>
<dbReference type="EMBL" id="JARQWQ010000092">
    <property type="protein sequence ID" value="KAK2551875.1"/>
    <property type="molecule type" value="Genomic_DNA"/>
</dbReference>
<dbReference type="Pfam" id="PF13347">
    <property type="entry name" value="MFS_2"/>
    <property type="match status" value="1"/>
</dbReference>
<feature type="transmembrane region" description="Helical" evidence="2">
    <location>
        <begin position="64"/>
        <end position="86"/>
    </location>
</feature>
<keyword evidence="4" id="KW-1185">Reference proteome</keyword>
<keyword evidence="2" id="KW-0812">Transmembrane</keyword>
<evidence type="ECO:0000256" key="1">
    <source>
        <dbReference type="ARBA" id="ARBA00008335"/>
    </source>
</evidence>
<feature type="transmembrane region" description="Helical" evidence="2">
    <location>
        <begin position="130"/>
        <end position="149"/>
    </location>
</feature>
<dbReference type="GO" id="GO:0008643">
    <property type="term" value="P:carbohydrate transport"/>
    <property type="evidence" value="ECO:0007669"/>
    <property type="project" value="InterPro"/>
</dbReference>
<dbReference type="Gene3D" id="1.20.1250.20">
    <property type="entry name" value="MFS general substrate transporter like domains"/>
    <property type="match status" value="2"/>
</dbReference>
<dbReference type="AlphaFoldDB" id="A0AAD9Q059"/>
<feature type="transmembrane region" description="Helical" evidence="2">
    <location>
        <begin position="170"/>
        <end position="190"/>
    </location>
</feature>
<comment type="caution">
    <text evidence="3">The sequence shown here is derived from an EMBL/GenBank/DDBJ whole genome shotgun (WGS) entry which is preliminary data.</text>
</comment>
<reference evidence="3" key="2">
    <citation type="journal article" date="2023" name="Science">
        <title>Genomic signatures of disease resistance in endangered staghorn corals.</title>
        <authorList>
            <person name="Vollmer S.V."/>
            <person name="Selwyn J.D."/>
            <person name="Despard B.A."/>
            <person name="Roesel C.L."/>
        </authorList>
    </citation>
    <scope>NUCLEOTIDE SEQUENCE</scope>
    <source>
        <strain evidence="3">K2</strain>
    </source>
</reference>
<keyword evidence="2" id="KW-0472">Membrane</keyword>
<dbReference type="SUPFAM" id="SSF103473">
    <property type="entry name" value="MFS general substrate transporter"/>
    <property type="match status" value="1"/>
</dbReference>
<feature type="transmembrane region" description="Helical" evidence="2">
    <location>
        <begin position="300"/>
        <end position="318"/>
    </location>
</feature>
<dbReference type="GO" id="GO:0005886">
    <property type="term" value="C:plasma membrane"/>
    <property type="evidence" value="ECO:0007669"/>
    <property type="project" value="TreeGrafter"/>
</dbReference>
<dbReference type="Proteomes" id="UP001249851">
    <property type="component" value="Unassembled WGS sequence"/>
</dbReference>
<feature type="transmembrane region" description="Helical" evidence="2">
    <location>
        <begin position="98"/>
        <end position="115"/>
    </location>
</feature>
<feature type="transmembrane region" description="Helical" evidence="2">
    <location>
        <begin position="28"/>
        <end position="52"/>
    </location>
</feature>
<evidence type="ECO:0000313" key="4">
    <source>
        <dbReference type="Proteomes" id="UP001249851"/>
    </source>
</evidence>
<sequence length="506" mass="55443">MACNPDELPTNYAAASQKEIPLSWRTKICYGVGHVLNDLSASMWFTYILVYLHKVVKFSNINAGALLLVGQVADAMCTPLVGIFSDRTDGIKYGRRKTWHLLGAIFVSISFPFVFNPCLGCESSGHWVKFFYYAVFIVLFQFGWAASQISHLSLIPELTEDDNEKCGLTAIRYAATGLCNIFVFVLTWILLGSSGNSTNSDELGSSDAAAFTYVVLIVAGTGILFTIIFHVGVKEHPRDCCAQFATRSSKRSAANWAAWFREPLFYQIGLMYMSVRLIINVTQVYIPMYTLETLGLSKQTIAIMPLVVYVSGFISTFFSKPLNRSLGRKAVLMSSLFIIIGTSVWLWFIPRHSTQMYGASAALGFGSSISLVTVLTMLADLIAENVMSNGIIIQLIQVFYPENTEPSSNIGGPYYRKVMVFVSGIAAVMALLTLLTVGKKNVKDDVKEDGGDARQTCRQSSSWALICSTGSFSPCESPVHRAAVGTTSEVMPLYGSVSLAKTRSSS</sequence>
<dbReference type="GO" id="GO:0015293">
    <property type="term" value="F:symporter activity"/>
    <property type="evidence" value="ECO:0007669"/>
    <property type="project" value="InterPro"/>
</dbReference>
<feature type="transmembrane region" description="Helical" evidence="2">
    <location>
        <begin position="264"/>
        <end position="288"/>
    </location>
</feature>
<dbReference type="CDD" id="cd17491">
    <property type="entry name" value="MFS_MFSD12"/>
    <property type="match status" value="1"/>
</dbReference>
<accession>A0AAD9Q059</accession>
<feature type="transmembrane region" description="Helical" evidence="2">
    <location>
        <begin position="355"/>
        <end position="375"/>
    </location>
</feature>
<comment type="similarity">
    <text evidence="1">Belongs to the major facilitator superfamily.</text>
</comment>
<dbReference type="PANTHER" id="PTHR11328:SF28">
    <property type="entry name" value="MAJOR FACILITATOR SUPERFAMILY DOMAIN-CONTAINING PROTEIN 12"/>
    <property type="match status" value="1"/>
</dbReference>
<dbReference type="InterPro" id="IPR036259">
    <property type="entry name" value="MFS_trans_sf"/>
</dbReference>
<feature type="transmembrane region" description="Helical" evidence="2">
    <location>
        <begin position="330"/>
        <end position="349"/>
    </location>
</feature>
<protein>
    <submittedName>
        <fullName evidence="3">Major facilitator superfamily domain-containing protein 12</fullName>
    </submittedName>
</protein>
<dbReference type="InterPro" id="IPR039672">
    <property type="entry name" value="MFS_2"/>
</dbReference>
<evidence type="ECO:0000256" key="2">
    <source>
        <dbReference type="SAM" id="Phobius"/>
    </source>
</evidence>
<dbReference type="PANTHER" id="PTHR11328">
    <property type="entry name" value="MAJOR FACILITATOR SUPERFAMILY DOMAIN-CONTAINING PROTEIN"/>
    <property type="match status" value="1"/>
</dbReference>
<keyword evidence="2" id="KW-1133">Transmembrane helix</keyword>
<feature type="transmembrane region" description="Helical" evidence="2">
    <location>
        <begin position="420"/>
        <end position="437"/>
    </location>
</feature>
<evidence type="ECO:0000313" key="3">
    <source>
        <dbReference type="EMBL" id="KAK2551875.1"/>
    </source>
</evidence>
<reference evidence="3" key="1">
    <citation type="journal article" date="2023" name="G3 (Bethesda)">
        <title>Whole genome assembly and annotation of the endangered Caribbean coral Acropora cervicornis.</title>
        <authorList>
            <person name="Selwyn J.D."/>
            <person name="Vollmer S.V."/>
        </authorList>
    </citation>
    <scope>NUCLEOTIDE SEQUENCE</scope>
    <source>
        <strain evidence="3">K2</strain>
    </source>
</reference>
<feature type="transmembrane region" description="Helical" evidence="2">
    <location>
        <begin position="210"/>
        <end position="229"/>
    </location>
</feature>
<name>A0AAD9Q059_ACRCE</name>
<gene>
    <name evidence="3" type="ORF">P5673_027115</name>
</gene>